<sequence length="61" mass="6236">MKNFAIAAVAIASLTLTTIGCGGRSETVTTPPENAVPASELPSQQGYESKMQSQGNGRPGN</sequence>
<proteinExistence type="predicted"/>
<dbReference type="EMBL" id="JASZZN010000013">
    <property type="protein sequence ID" value="MDM4017298.1"/>
    <property type="molecule type" value="Genomic_DNA"/>
</dbReference>
<evidence type="ECO:0000313" key="3">
    <source>
        <dbReference type="Proteomes" id="UP001239462"/>
    </source>
</evidence>
<gene>
    <name evidence="2" type="ORF">QTN89_17760</name>
</gene>
<dbReference type="RefSeq" id="WP_289164751.1">
    <property type="nucleotide sequence ID" value="NZ_CP141221.1"/>
</dbReference>
<feature type="region of interest" description="Disordered" evidence="1">
    <location>
        <begin position="21"/>
        <end position="61"/>
    </location>
</feature>
<dbReference type="PROSITE" id="PS51257">
    <property type="entry name" value="PROKAR_LIPOPROTEIN"/>
    <property type="match status" value="1"/>
</dbReference>
<reference evidence="2 3" key="1">
    <citation type="submission" date="2023-06" db="EMBL/GenBank/DDBJ databases">
        <title>Roseiconus lacunae JC819 isolated from Gulf of Mannar region, Tamil Nadu.</title>
        <authorList>
            <person name="Pk S."/>
            <person name="Ch S."/>
            <person name="Ch V.R."/>
        </authorList>
    </citation>
    <scope>NUCLEOTIDE SEQUENCE [LARGE SCALE GENOMIC DNA]</scope>
    <source>
        <strain evidence="2 3">JC819</strain>
    </source>
</reference>
<protein>
    <recommendedName>
        <fullName evidence="4">Lipoprotein</fullName>
    </recommendedName>
</protein>
<organism evidence="2 3">
    <name type="scientific">Roseiconus lacunae</name>
    <dbReference type="NCBI Taxonomy" id="2605694"/>
    <lineage>
        <taxon>Bacteria</taxon>
        <taxon>Pseudomonadati</taxon>
        <taxon>Planctomycetota</taxon>
        <taxon>Planctomycetia</taxon>
        <taxon>Pirellulales</taxon>
        <taxon>Pirellulaceae</taxon>
        <taxon>Roseiconus</taxon>
    </lineage>
</organism>
<feature type="compositionally biased region" description="Polar residues" evidence="1">
    <location>
        <begin position="41"/>
        <end position="61"/>
    </location>
</feature>
<evidence type="ECO:0008006" key="4">
    <source>
        <dbReference type="Google" id="ProtNLM"/>
    </source>
</evidence>
<evidence type="ECO:0000313" key="2">
    <source>
        <dbReference type="EMBL" id="MDM4017298.1"/>
    </source>
</evidence>
<dbReference type="Proteomes" id="UP001239462">
    <property type="component" value="Unassembled WGS sequence"/>
</dbReference>
<accession>A0ABT7PLE6</accession>
<evidence type="ECO:0000256" key="1">
    <source>
        <dbReference type="SAM" id="MobiDB-lite"/>
    </source>
</evidence>
<comment type="caution">
    <text evidence="2">The sequence shown here is derived from an EMBL/GenBank/DDBJ whole genome shotgun (WGS) entry which is preliminary data.</text>
</comment>
<name>A0ABT7PLE6_9BACT</name>
<keyword evidence="3" id="KW-1185">Reference proteome</keyword>